<dbReference type="AlphaFoldDB" id="D6RKP9"/>
<comment type="caution">
    <text evidence="1">The sequence shown here is derived from an EMBL/GenBank/DDBJ whole genome shotgun (WGS) entry which is preliminary data.</text>
</comment>
<reference evidence="1 2" key="1">
    <citation type="journal article" date="2010" name="Proc. Natl. Acad. Sci. U.S.A.">
        <title>Insights into evolution of multicellular fungi from the assembled chromosomes of the mushroom Coprinopsis cinerea (Coprinus cinereus).</title>
        <authorList>
            <person name="Stajich J.E."/>
            <person name="Wilke S.K."/>
            <person name="Ahren D."/>
            <person name="Au C.H."/>
            <person name="Birren B.W."/>
            <person name="Borodovsky M."/>
            <person name="Burns C."/>
            <person name="Canback B."/>
            <person name="Casselton L.A."/>
            <person name="Cheng C.K."/>
            <person name="Deng J."/>
            <person name="Dietrich F.S."/>
            <person name="Fargo D.C."/>
            <person name="Farman M.L."/>
            <person name="Gathman A.C."/>
            <person name="Goldberg J."/>
            <person name="Guigo R."/>
            <person name="Hoegger P.J."/>
            <person name="Hooker J.B."/>
            <person name="Huggins A."/>
            <person name="James T.Y."/>
            <person name="Kamada T."/>
            <person name="Kilaru S."/>
            <person name="Kodira C."/>
            <person name="Kues U."/>
            <person name="Kupfer D."/>
            <person name="Kwan H.S."/>
            <person name="Lomsadze A."/>
            <person name="Li W."/>
            <person name="Lilly W.W."/>
            <person name="Ma L.J."/>
            <person name="Mackey A.J."/>
            <person name="Manning G."/>
            <person name="Martin F."/>
            <person name="Muraguchi H."/>
            <person name="Natvig D.O."/>
            <person name="Palmerini H."/>
            <person name="Ramesh M.A."/>
            <person name="Rehmeyer C.J."/>
            <person name="Roe B.A."/>
            <person name="Shenoy N."/>
            <person name="Stanke M."/>
            <person name="Ter-Hovhannisyan V."/>
            <person name="Tunlid A."/>
            <person name="Velagapudi R."/>
            <person name="Vision T.J."/>
            <person name="Zeng Q."/>
            <person name="Zolan M.E."/>
            <person name="Pukkila P.J."/>
        </authorList>
    </citation>
    <scope>NUCLEOTIDE SEQUENCE [LARGE SCALE GENOMIC DNA]</scope>
    <source>
        <strain evidence="2">Okayama-7 / 130 / ATCC MYA-4618 / FGSC 9003</strain>
    </source>
</reference>
<evidence type="ECO:0000313" key="2">
    <source>
        <dbReference type="Proteomes" id="UP000001861"/>
    </source>
</evidence>
<accession>D6RKP9</accession>
<dbReference type="KEGG" id="cci:CC1G_13941"/>
<dbReference type="VEuPathDB" id="FungiDB:CC1G_13941"/>
<dbReference type="GeneID" id="9378894"/>
<gene>
    <name evidence="1" type="ORF">CC1G_13941</name>
</gene>
<dbReference type="RefSeq" id="XP_002911901.1">
    <property type="nucleotide sequence ID" value="XM_002911855.1"/>
</dbReference>
<name>D6RKP9_COPC7</name>
<evidence type="ECO:0000313" key="1">
    <source>
        <dbReference type="EMBL" id="EFI28407.1"/>
    </source>
</evidence>
<keyword evidence="2" id="KW-1185">Reference proteome</keyword>
<sequence>MVVPRFLRHKPKDFGLSHERADPAQCGARIQSTQREGSGGGAQWEVHDTVAHLHLL</sequence>
<dbReference type="HOGENOM" id="CLU_3014081_0_0_1"/>
<dbReference type="Proteomes" id="UP000001861">
    <property type="component" value="Unassembled WGS sequence"/>
</dbReference>
<dbReference type="EMBL" id="AACS02000002">
    <property type="protein sequence ID" value="EFI28407.1"/>
    <property type="molecule type" value="Genomic_DNA"/>
</dbReference>
<organism evidence="1 2">
    <name type="scientific">Coprinopsis cinerea (strain Okayama-7 / 130 / ATCC MYA-4618 / FGSC 9003)</name>
    <name type="common">Inky cap fungus</name>
    <name type="synonym">Hormographiella aspergillata</name>
    <dbReference type="NCBI Taxonomy" id="240176"/>
    <lineage>
        <taxon>Eukaryota</taxon>
        <taxon>Fungi</taxon>
        <taxon>Dikarya</taxon>
        <taxon>Basidiomycota</taxon>
        <taxon>Agaricomycotina</taxon>
        <taxon>Agaricomycetes</taxon>
        <taxon>Agaricomycetidae</taxon>
        <taxon>Agaricales</taxon>
        <taxon>Agaricineae</taxon>
        <taxon>Psathyrellaceae</taxon>
        <taxon>Coprinopsis</taxon>
    </lineage>
</organism>
<proteinExistence type="predicted"/>
<protein>
    <submittedName>
        <fullName evidence="1">Uncharacterized protein</fullName>
    </submittedName>
</protein>
<dbReference type="InParanoid" id="D6RKP9"/>